<dbReference type="Pfam" id="PF00561">
    <property type="entry name" value="Abhydrolase_1"/>
    <property type="match status" value="1"/>
</dbReference>
<keyword evidence="5 7" id="KW-0378">Hydrolase</keyword>
<evidence type="ECO:0000256" key="7">
    <source>
        <dbReference type="PIRNR" id="PIRNR005539"/>
    </source>
</evidence>
<comment type="caution">
    <text evidence="9">The sequence shown here is derived from an EMBL/GenBank/DDBJ whole genome shotgun (WGS) entry which is preliminary data.</text>
</comment>
<sequence length="295" mass="33337">MRKVTEGSIPFMDYRTHYRIVGDLKAGRAPLVCLHGGPGSTRAYFELLDALADDGRAVISYDQLGCGESYLEGHPELWCAQTWLSELENLIDSLGLGEYHLLGQSWGGMMAIQYAVERRPCRCRSIVISSGHPSSRLWSDEGWRMARELPEDEYEALVRASESGDYDDEGYRRTIAHYMQLHCADQVPSDDAPECLRRPSRKGAESYLVAWGPDELTPTGTLRDWEYRDRLGEVDLPTLIVSGTSDLCTPLVAKTMFDGIPHARWELMANCRHMCFADDNPRYLELVGAWLSEHD</sequence>
<evidence type="ECO:0000313" key="10">
    <source>
        <dbReference type="Proteomes" id="UP000199135"/>
    </source>
</evidence>
<comment type="catalytic activity">
    <reaction evidence="1">
        <text>Release of N-terminal proline from a peptide.</text>
        <dbReference type="EC" id="3.4.11.5"/>
    </reaction>
</comment>
<proteinExistence type="inferred from homology"/>
<dbReference type="RefSeq" id="WP_159443942.1">
    <property type="nucleotide sequence ID" value="NZ_FNWT01000001.1"/>
</dbReference>
<evidence type="ECO:0000256" key="4">
    <source>
        <dbReference type="ARBA" id="ARBA00021843"/>
    </source>
</evidence>
<dbReference type="SUPFAM" id="SSF53474">
    <property type="entry name" value="alpha/beta-Hydrolases"/>
    <property type="match status" value="1"/>
</dbReference>
<protein>
    <recommendedName>
        <fullName evidence="4">Proline iminopeptidase</fullName>
        <ecNumber evidence="3">3.4.11.5</ecNumber>
    </recommendedName>
    <alternativeName>
        <fullName evidence="6">Prolyl aminopeptidase</fullName>
    </alternativeName>
</protein>
<dbReference type="InterPro" id="IPR050228">
    <property type="entry name" value="Carboxylesterase_BioH"/>
</dbReference>
<evidence type="ECO:0000256" key="6">
    <source>
        <dbReference type="ARBA" id="ARBA00029605"/>
    </source>
</evidence>
<organism evidence="9 10">
    <name type="scientific">Parafannyhessea umbonata</name>
    <dbReference type="NCBI Taxonomy" id="604330"/>
    <lineage>
        <taxon>Bacteria</taxon>
        <taxon>Bacillati</taxon>
        <taxon>Actinomycetota</taxon>
        <taxon>Coriobacteriia</taxon>
        <taxon>Coriobacteriales</taxon>
        <taxon>Atopobiaceae</taxon>
        <taxon>Parafannyhessea</taxon>
    </lineage>
</organism>
<reference evidence="9 10" key="1">
    <citation type="submission" date="2016-10" db="EMBL/GenBank/DDBJ databases">
        <authorList>
            <person name="Varghese N."/>
            <person name="Submissions S."/>
        </authorList>
    </citation>
    <scope>NUCLEOTIDE SEQUENCE [LARGE SCALE GENOMIC DNA]</scope>
    <source>
        <strain evidence="9 10">WCP15</strain>
    </source>
</reference>
<evidence type="ECO:0000256" key="5">
    <source>
        <dbReference type="ARBA" id="ARBA00022801"/>
    </source>
</evidence>
<dbReference type="PRINTS" id="PR00793">
    <property type="entry name" value="PROAMNOPTASE"/>
</dbReference>
<evidence type="ECO:0000256" key="2">
    <source>
        <dbReference type="ARBA" id="ARBA00010088"/>
    </source>
</evidence>
<gene>
    <name evidence="9" type="ORF">SAMN05216447_10120</name>
</gene>
<dbReference type="PANTHER" id="PTHR43194">
    <property type="entry name" value="HYDROLASE ALPHA/BETA FOLD FAMILY"/>
    <property type="match status" value="1"/>
</dbReference>
<dbReference type="EC" id="3.4.11.5" evidence="3"/>
<dbReference type="EMBL" id="FNWT01000001">
    <property type="protein sequence ID" value="SEH36225.1"/>
    <property type="molecule type" value="Genomic_DNA"/>
</dbReference>
<dbReference type="PANTHER" id="PTHR43194:SF2">
    <property type="entry name" value="PEROXISOMAL MEMBRANE PROTEIN LPX1"/>
    <property type="match status" value="1"/>
</dbReference>
<feature type="domain" description="AB hydrolase-1" evidence="8">
    <location>
        <begin position="30"/>
        <end position="278"/>
    </location>
</feature>
<keyword evidence="10" id="KW-1185">Reference proteome</keyword>
<dbReference type="PIRSF" id="PIRSF005539">
    <property type="entry name" value="Pept_S33_TRI_F1"/>
    <property type="match status" value="1"/>
</dbReference>
<evidence type="ECO:0000256" key="3">
    <source>
        <dbReference type="ARBA" id="ARBA00012568"/>
    </source>
</evidence>
<dbReference type="InterPro" id="IPR029058">
    <property type="entry name" value="AB_hydrolase_fold"/>
</dbReference>
<evidence type="ECO:0000256" key="1">
    <source>
        <dbReference type="ARBA" id="ARBA00001585"/>
    </source>
</evidence>
<dbReference type="InterPro" id="IPR002410">
    <property type="entry name" value="Peptidase_S33"/>
</dbReference>
<dbReference type="NCBIfam" id="TIGR01250">
    <property type="entry name" value="pro_imino_pep_2"/>
    <property type="match status" value="1"/>
</dbReference>
<accession>A0A1H6HPV4</accession>
<dbReference type="Proteomes" id="UP000199135">
    <property type="component" value="Unassembled WGS sequence"/>
</dbReference>
<evidence type="ECO:0000313" key="9">
    <source>
        <dbReference type="EMBL" id="SEH36225.1"/>
    </source>
</evidence>
<comment type="similarity">
    <text evidence="2 7">Belongs to the peptidase S33 family.</text>
</comment>
<dbReference type="InterPro" id="IPR000073">
    <property type="entry name" value="AB_hydrolase_1"/>
</dbReference>
<evidence type="ECO:0000259" key="8">
    <source>
        <dbReference type="Pfam" id="PF00561"/>
    </source>
</evidence>
<name>A0A1H6HPV4_9ACTN</name>
<dbReference type="Gene3D" id="3.40.50.1820">
    <property type="entry name" value="alpha/beta hydrolase"/>
    <property type="match status" value="1"/>
</dbReference>
<dbReference type="InterPro" id="IPR005945">
    <property type="entry name" value="Pro_imino_pep"/>
</dbReference>
<dbReference type="NCBIfam" id="NF045945">
    <property type="entry name" value="ProImpepLactob"/>
    <property type="match status" value="1"/>
</dbReference>